<organism evidence="2 3">
    <name type="scientific">Actinoallomurus liliacearum</name>
    <dbReference type="NCBI Taxonomy" id="1080073"/>
    <lineage>
        <taxon>Bacteria</taxon>
        <taxon>Bacillati</taxon>
        <taxon>Actinomycetota</taxon>
        <taxon>Actinomycetes</taxon>
        <taxon>Streptosporangiales</taxon>
        <taxon>Thermomonosporaceae</taxon>
        <taxon>Actinoallomurus</taxon>
    </lineage>
</organism>
<gene>
    <name evidence="2" type="ORF">GCM10023195_29910</name>
</gene>
<dbReference type="EMBL" id="BAABHJ010000007">
    <property type="protein sequence ID" value="GAA4607780.1"/>
    <property type="molecule type" value="Genomic_DNA"/>
</dbReference>
<accession>A0ABP8TJ40</accession>
<protein>
    <submittedName>
        <fullName evidence="2">Uncharacterized protein</fullName>
    </submittedName>
</protein>
<sequence length="99" mass="10832">MLTVVRCHGQGRIRQRIGTRVFAGCRMLGPTPVAATMHARLDPGRQVQSAGPACADRTDQGRPIARRRHQHRASPLQVEPQGGEYDRGLGYGLTAALEY</sequence>
<keyword evidence="3" id="KW-1185">Reference proteome</keyword>
<evidence type="ECO:0000313" key="2">
    <source>
        <dbReference type="EMBL" id="GAA4607780.1"/>
    </source>
</evidence>
<evidence type="ECO:0000313" key="3">
    <source>
        <dbReference type="Proteomes" id="UP001500212"/>
    </source>
</evidence>
<evidence type="ECO:0000256" key="1">
    <source>
        <dbReference type="SAM" id="MobiDB-lite"/>
    </source>
</evidence>
<feature type="region of interest" description="Disordered" evidence="1">
    <location>
        <begin position="65"/>
        <end position="84"/>
    </location>
</feature>
<proteinExistence type="predicted"/>
<reference evidence="3" key="1">
    <citation type="journal article" date="2019" name="Int. J. Syst. Evol. Microbiol.">
        <title>The Global Catalogue of Microorganisms (GCM) 10K type strain sequencing project: providing services to taxonomists for standard genome sequencing and annotation.</title>
        <authorList>
            <consortium name="The Broad Institute Genomics Platform"/>
            <consortium name="The Broad Institute Genome Sequencing Center for Infectious Disease"/>
            <person name="Wu L."/>
            <person name="Ma J."/>
        </authorList>
    </citation>
    <scope>NUCLEOTIDE SEQUENCE [LARGE SCALE GENOMIC DNA]</scope>
    <source>
        <strain evidence="3">JCM 17938</strain>
    </source>
</reference>
<name>A0ABP8TJ40_9ACTN</name>
<comment type="caution">
    <text evidence="2">The sequence shown here is derived from an EMBL/GenBank/DDBJ whole genome shotgun (WGS) entry which is preliminary data.</text>
</comment>
<dbReference type="Proteomes" id="UP001500212">
    <property type="component" value="Unassembled WGS sequence"/>
</dbReference>